<reference evidence="11" key="1">
    <citation type="journal article" date="2019" name="Int. J. Syst. Evol. Microbiol.">
        <title>The Global Catalogue of Microorganisms (GCM) 10K type strain sequencing project: providing services to taxonomists for standard genome sequencing and annotation.</title>
        <authorList>
            <consortium name="The Broad Institute Genomics Platform"/>
            <consortium name="The Broad Institute Genome Sequencing Center for Infectious Disease"/>
            <person name="Wu L."/>
            <person name="Ma J."/>
        </authorList>
    </citation>
    <scope>NUCLEOTIDE SEQUENCE [LARGE SCALE GENOMIC DNA]</scope>
    <source>
        <strain evidence="11">JCM 17919</strain>
    </source>
</reference>
<keyword evidence="3" id="KW-0028">Amino-acid biosynthesis</keyword>
<evidence type="ECO:0000256" key="2">
    <source>
        <dbReference type="ARBA" id="ARBA00013147"/>
    </source>
</evidence>
<name>A0ABP8H2L3_9BACT</name>
<keyword evidence="6" id="KW-0456">Lyase</keyword>
<evidence type="ECO:0000256" key="3">
    <source>
        <dbReference type="ARBA" id="ARBA00022605"/>
    </source>
</evidence>
<evidence type="ECO:0000256" key="1">
    <source>
        <dbReference type="ARBA" id="ARBA00004741"/>
    </source>
</evidence>
<evidence type="ECO:0000313" key="11">
    <source>
        <dbReference type="Proteomes" id="UP001501725"/>
    </source>
</evidence>
<dbReference type="CDD" id="cd04905">
    <property type="entry name" value="ACT_CM-PDT"/>
    <property type="match status" value="1"/>
</dbReference>
<evidence type="ECO:0000313" key="10">
    <source>
        <dbReference type="EMBL" id="GAA4333512.1"/>
    </source>
</evidence>
<evidence type="ECO:0000259" key="8">
    <source>
        <dbReference type="PROSITE" id="PS51171"/>
    </source>
</evidence>
<keyword evidence="11" id="KW-1185">Reference proteome</keyword>
<feature type="domain" description="ACT" evidence="9">
    <location>
        <begin position="192"/>
        <end position="268"/>
    </location>
</feature>
<evidence type="ECO:0000256" key="4">
    <source>
        <dbReference type="ARBA" id="ARBA00023141"/>
    </source>
</evidence>
<dbReference type="CDD" id="cd13631">
    <property type="entry name" value="PBP2_Ct-PDT_like"/>
    <property type="match status" value="1"/>
</dbReference>
<dbReference type="Pfam" id="PF00800">
    <property type="entry name" value="PDT"/>
    <property type="match status" value="1"/>
</dbReference>
<dbReference type="PROSITE" id="PS51671">
    <property type="entry name" value="ACT"/>
    <property type="match status" value="1"/>
</dbReference>
<dbReference type="EC" id="4.2.1.51" evidence="2"/>
<feature type="domain" description="Prephenate dehydratase" evidence="8">
    <location>
        <begin position="4"/>
        <end position="180"/>
    </location>
</feature>
<comment type="pathway">
    <text evidence="1">Amino-acid biosynthesis; L-phenylalanine biosynthesis; phenylpyruvate from prephenate: step 1/1.</text>
</comment>
<dbReference type="InterPro" id="IPR002912">
    <property type="entry name" value="ACT_dom"/>
</dbReference>
<dbReference type="Gene3D" id="3.30.70.260">
    <property type="match status" value="1"/>
</dbReference>
<evidence type="ECO:0000259" key="9">
    <source>
        <dbReference type="PROSITE" id="PS51671"/>
    </source>
</evidence>
<gene>
    <name evidence="10" type="ORF">GCM10023184_26720</name>
</gene>
<dbReference type="SUPFAM" id="SSF55021">
    <property type="entry name" value="ACT-like"/>
    <property type="match status" value="1"/>
</dbReference>
<dbReference type="Gene3D" id="3.40.190.10">
    <property type="entry name" value="Periplasmic binding protein-like II"/>
    <property type="match status" value="2"/>
</dbReference>
<dbReference type="PANTHER" id="PTHR21022">
    <property type="entry name" value="PREPHENATE DEHYDRATASE P PROTEIN"/>
    <property type="match status" value="1"/>
</dbReference>
<dbReference type="Proteomes" id="UP001501725">
    <property type="component" value="Unassembled WGS sequence"/>
</dbReference>
<dbReference type="InterPro" id="IPR045865">
    <property type="entry name" value="ACT-like_dom_sf"/>
</dbReference>
<protein>
    <recommendedName>
        <fullName evidence="2">prephenate dehydratase</fullName>
        <ecNumber evidence="2">4.2.1.51</ecNumber>
    </recommendedName>
</protein>
<dbReference type="SUPFAM" id="SSF53850">
    <property type="entry name" value="Periplasmic binding protein-like II"/>
    <property type="match status" value="1"/>
</dbReference>
<organism evidence="10 11">
    <name type="scientific">Flaviaesturariibacter amylovorans</name>
    <dbReference type="NCBI Taxonomy" id="1084520"/>
    <lineage>
        <taxon>Bacteria</taxon>
        <taxon>Pseudomonadati</taxon>
        <taxon>Bacteroidota</taxon>
        <taxon>Chitinophagia</taxon>
        <taxon>Chitinophagales</taxon>
        <taxon>Chitinophagaceae</taxon>
        <taxon>Flaviaestuariibacter</taxon>
    </lineage>
</organism>
<dbReference type="PANTHER" id="PTHR21022:SF19">
    <property type="entry name" value="PREPHENATE DEHYDRATASE-RELATED"/>
    <property type="match status" value="1"/>
</dbReference>
<keyword evidence="4" id="KW-0057">Aromatic amino acid biosynthesis</keyword>
<accession>A0ABP8H2L3</accession>
<keyword evidence="5" id="KW-0584">Phenylalanine biosynthesis</keyword>
<dbReference type="RefSeq" id="WP_345256254.1">
    <property type="nucleotide sequence ID" value="NZ_BAABGY010000007.1"/>
</dbReference>
<sequence length="273" mass="30236">MAQIVTIQGFEGSFHQVAARQYFGSEVGILPCATFREVVTAVQEGRVDAGLMAIENSIAGSILPNYGLLQRSGLYITGEVYLPIRQHLLVNPGVTLDDIREVHSHPIALQQCSEFLQQRHWKLVETEDTALSARRLHQHHHRHAAAVAGALAAELFGLEILVPDIHTEAQNYTRFLVLHREPAPAPAATKASICFGTRHERGSLARVLVQIAEAGINLSKLQSFPLPGTEWEYFFHADLEFDSTAPFEGLLDALKPLTTKLDVYGVYVNGRKR</sequence>
<evidence type="ECO:0000256" key="7">
    <source>
        <dbReference type="ARBA" id="ARBA00047848"/>
    </source>
</evidence>
<comment type="catalytic activity">
    <reaction evidence="7">
        <text>prephenate + H(+) = 3-phenylpyruvate + CO2 + H2O</text>
        <dbReference type="Rhea" id="RHEA:21648"/>
        <dbReference type="ChEBI" id="CHEBI:15377"/>
        <dbReference type="ChEBI" id="CHEBI:15378"/>
        <dbReference type="ChEBI" id="CHEBI:16526"/>
        <dbReference type="ChEBI" id="CHEBI:18005"/>
        <dbReference type="ChEBI" id="CHEBI:29934"/>
        <dbReference type="EC" id="4.2.1.51"/>
    </reaction>
</comment>
<evidence type="ECO:0000256" key="5">
    <source>
        <dbReference type="ARBA" id="ARBA00023222"/>
    </source>
</evidence>
<proteinExistence type="predicted"/>
<dbReference type="InterPro" id="IPR001086">
    <property type="entry name" value="Preph_deHydtase"/>
</dbReference>
<comment type="caution">
    <text evidence="10">The sequence shown here is derived from an EMBL/GenBank/DDBJ whole genome shotgun (WGS) entry which is preliminary data.</text>
</comment>
<evidence type="ECO:0000256" key="6">
    <source>
        <dbReference type="ARBA" id="ARBA00023239"/>
    </source>
</evidence>
<dbReference type="EMBL" id="BAABGY010000007">
    <property type="protein sequence ID" value="GAA4333512.1"/>
    <property type="molecule type" value="Genomic_DNA"/>
</dbReference>
<dbReference type="PROSITE" id="PS51171">
    <property type="entry name" value="PREPHENATE_DEHYDR_3"/>
    <property type="match status" value="1"/>
</dbReference>